<evidence type="ECO:0000313" key="2">
    <source>
        <dbReference type="EMBL" id="QNP61046.1"/>
    </source>
</evidence>
<dbReference type="AlphaFoldDB" id="A0A7H0HKI0"/>
<organism evidence="2 3">
    <name type="scientific">Paenacidovorax monticola</name>
    <dbReference type="NCBI Taxonomy" id="1926868"/>
    <lineage>
        <taxon>Bacteria</taxon>
        <taxon>Pseudomonadati</taxon>
        <taxon>Pseudomonadota</taxon>
        <taxon>Betaproteobacteria</taxon>
        <taxon>Burkholderiales</taxon>
        <taxon>Comamonadaceae</taxon>
        <taxon>Paenacidovorax</taxon>
    </lineage>
</organism>
<dbReference type="KEGG" id="amon:H9L24_10105"/>
<keyword evidence="3" id="KW-1185">Reference proteome</keyword>
<feature type="region of interest" description="Disordered" evidence="1">
    <location>
        <begin position="31"/>
        <end position="59"/>
    </location>
</feature>
<evidence type="ECO:0000256" key="1">
    <source>
        <dbReference type="SAM" id="MobiDB-lite"/>
    </source>
</evidence>
<dbReference type="RefSeq" id="WP_187738023.1">
    <property type="nucleotide sequence ID" value="NZ_CP060790.1"/>
</dbReference>
<protein>
    <submittedName>
        <fullName evidence="2">Uncharacterized protein</fullName>
    </submittedName>
</protein>
<evidence type="ECO:0000313" key="3">
    <source>
        <dbReference type="Proteomes" id="UP000516057"/>
    </source>
</evidence>
<accession>A0A7H0HKI0</accession>
<reference evidence="2 3" key="1">
    <citation type="submission" date="2020-08" db="EMBL/GenBank/DDBJ databases">
        <title>Genome sequence of Acidovorax monticola KACC 19171T.</title>
        <authorList>
            <person name="Hyun D.-W."/>
            <person name="Bae J.-W."/>
        </authorList>
    </citation>
    <scope>NUCLEOTIDE SEQUENCE [LARGE SCALE GENOMIC DNA]</scope>
    <source>
        <strain evidence="2 3">KACC 19171</strain>
    </source>
</reference>
<name>A0A7H0HKI0_9BURK</name>
<sequence>MSRIHLKPVPRLLILAALGWGQLQPYASLAQPSAPQANAKAAPGDAASAPCPSATGSPV</sequence>
<proteinExistence type="predicted"/>
<dbReference type="Proteomes" id="UP000516057">
    <property type="component" value="Chromosome"/>
</dbReference>
<dbReference type="EMBL" id="CP060790">
    <property type="protein sequence ID" value="QNP61046.1"/>
    <property type="molecule type" value="Genomic_DNA"/>
</dbReference>
<gene>
    <name evidence="2" type="ORF">H9L24_10105</name>
</gene>